<evidence type="ECO:0000313" key="8">
    <source>
        <dbReference type="EMBL" id="CAB4033281.1"/>
    </source>
</evidence>
<organism evidence="8 9">
    <name type="scientific">Paramuricea clavata</name>
    <name type="common">Red gorgonian</name>
    <name type="synonym">Violescent sea-whip</name>
    <dbReference type="NCBI Taxonomy" id="317549"/>
    <lineage>
        <taxon>Eukaryota</taxon>
        <taxon>Metazoa</taxon>
        <taxon>Cnidaria</taxon>
        <taxon>Anthozoa</taxon>
        <taxon>Octocorallia</taxon>
        <taxon>Malacalcyonacea</taxon>
        <taxon>Plexauridae</taxon>
        <taxon>Paramuricea</taxon>
    </lineage>
</organism>
<evidence type="ECO:0000256" key="7">
    <source>
        <dbReference type="ARBA" id="ARBA00023242"/>
    </source>
</evidence>
<comment type="similarity">
    <text evidence="3">Belongs to the HARBI1 family.</text>
</comment>
<comment type="subcellular location">
    <subcellularLocation>
        <location evidence="2">Nucleus</location>
    </subcellularLocation>
</comment>
<evidence type="ECO:0000313" key="9">
    <source>
        <dbReference type="Proteomes" id="UP001152795"/>
    </source>
</evidence>
<keyword evidence="4" id="KW-0540">Nuclease</keyword>
<gene>
    <name evidence="8" type="ORF">PACLA_8A080314</name>
</gene>
<sequence>MAMCDANYCFTLVDVGNYGKDNDAHIFNESDIGKAFHAKQMNIPSPTEVDKHYLPYVIVSDEIFGLRRWLMKPYPGKGLDEQQAVFNYRLSHCRRTIENCFGILSARWHIFRRPIRAAPETVDGIVKACLCLHNYLQLTENAQYIPTGFIDSEDSSGNINPGDWRSIVQDEEGVLKRTHTGRAFNRSSHKAKDIRDNFKNYFNSKNGSLPWQKSHVNSC</sequence>
<comment type="cofactor">
    <cofactor evidence="1">
        <name>a divalent metal cation</name>
        <dbReference type="ChEBI" id="CHEBI:60240"/>
    </cofactor>
</comment>
<dbReference type="Proteomes" id="UP001152795">
    <property type="component" value="Unassembled WGS sequence"/>
</dbReference>
<dbReference type="Pfam" id="PF13359">
    <property type="entry name" value="DDE_Tnp_4"/>
    <property type="match status" value="1"/>
</dbReference>
<keyword evidence="7" id="KW-0539">Nucleus</keyword>
<evidence type="ECO:0000256" key="6">
    <source>
        <dbReference type="ARBA" id="ARBA00022801"/>
    </source>
</evidence>
<evidence type="ECO:0000256" key="4">
    <source>
        <dbReference type="ARBA" id="ARBA00022722"/>
    </source>
</evidence>
<keyword evidence="5" id="KW-0479">Metal-binding</keyword>
<evidence type="ECO:0000256" key="3">
    <source>
        <dbReference type="ARBA" id="ARBA00006958"/>
    </source>
</evidence>
<keyword evidence="9" id="KW-1185">Reference proteome</keyword>
<name>A0A7D9LFZ8_PARCT</name>
<dbReference type="GO" id="GO:0046872">
    <property type="term" value="F:metal ion binding"/>
    <property type="evidence" value="ECO:0007669"/>
    <property type="project" value="UniProtKB-KW"/>
</dbReference>
<evidence type="ECO:0000256" key="2">
    <source>
        <dbReference type="ARBA" id="ARBA00004123"/>
    </source>
</evidence>
<accession>A0A7D9LFZ8</accession>
<dbReference type="GO" id="GO:0016787">
    <property type="term" value="F:hydrolase activity"/>
    <property type="evidence" value="ECO:0007669"/>
    <property type="project" value="UniProtKB-KW"/>
</dbReference>
<dbReference type="OrthoDB" id="5983732at2759"/>
<dbReference type="PANTHER" id="PTHR22930">
    <property type="match status" value="1"/>
</dbReference>
<dbReference type="GO" id="GO:0005634">
    <property type="term" value="C:nucleus"/>
    <property type="evidence" value="ECO:0007669"/>
    <property type="project" value="UniProtKB-SubCell"/>
</dbReference>
<protein>
    <submittedName>
        <fullName evidence="8">Uncharacterized protein</fullName>
    </submittedName>
</protein>
<dbReference type="GO" id="GO:0004518">
    <property type="term" value="F:nuclease activity"/>
    <property type="evidence" value="ECO:0007669"/>
    <property type="project" value="UniProtKB-KW"/>
</dbReference>
<dbReference type="InterPro" id="IPR027806">
    <property type="entry name" value="HARBI1_dom"/>
</dbReference>
<dbReference type="InterPro" id="IPR045249">
    <property type="entry name" value="HARBI1-like"/>
</dbReference>
<dbReference type="EMBL" id="CACRXK020019107">
    <property type="protein sequence ID" value="CAB4033281.1"/>
    <property type="molecule type" value="Genomic_DNA"/>
</dbReference>
<dbReference type="PANTHER" id="PTHR22930:SF269">
    <property type="entry name" value="NUCLEASE HARBI1-LIKE PROTEIN"/>
    <property type="match status" value="1"/>
</dbReference>
<comment type="caution">
    <text evidence="8">The sequence shown here is derived from an EMBL/GenBank/DDBJ whole genome shotgun (WGS) entry which is preliminary data.</text>
</comment>
<keyword evidence="6" id="KW-0378">Hydrolase</keyword>
<evidence type="ECO:0000256" key="5">
    <source>
        <dbReference type="ARBA" id="ARBA00022723"/>
    </source>
</evidence>
<dbReference type="AlphaFoldDB" id="A0A7D9LFZ8"/>
<evidence type="ECO:0000256" key="1">
    <source>
        <dbReference type="ARBA" id="ARBA00001968"/>
    </source>
</evidence>
<reference evidence="8" key="1">
    <citation type="submission" date="2020-04" db="EMBL/GenBank/DDBJ databases">
        <authorList>
            <person name="Alioto T."/>
            <person name="Alioto T."/>
            <person name="Gomez Garrido J."/>
        </authorList>
    </citation>
    <scope>NUCLEOTIDE SEQUENCE</scope>
    <source>
        <strain evidence="8">A484AB</strain>
    </source>
</reference>
<proteinExistence type="inferred from homology"/>